<dbReference type="EMBL" id="LSYS01007385">
    <property type="protein sequence ID" value="OPJ71604.1"/>
    <property type="molecule type" value="Genomic_DNA"/>
</dbReference>
<dbReference type="Pfam" id="PF22611">
    <property type="entry name" value="CFAP126"/>
    <property type="match status" value="1"/>
</dbReference>
<feature type="compositionally biased region" description="Basic and acidic residues" evidence="1">
    <location>
        <begin position="43"/>
        <end position="56"/>
    </location>
</feature>
<dbReference type="AlphaFoldDB" id="A0A1V4JHP7"/>
<keyword evidence="3" id="KW-1185">Reference proteome</keyword>
<dbReference type="InterPro" id="IPR038797">
    <property type="entry name" value="Fltp"/>
</dbReference>
<proteinExistence type="predicted"/>
<dbReference type="Proteomes" id="UP000190648">
    <property type="component" value="Unassembled WGS sequence"/>
</dbReference>
<name>A0A1V4JHP7_PATFA</name>
<evidence type="ECO:0000313" key="3">
    <source>
        <dbReference type="Proteomes" id="UP000190648"/>
    </source>
</evidence>
<evidence type="ECO:0000256" key="1">
    <source>
        <dbReference type="SAM" id="MobiDB-lite"/>
    </source>
</evidence>
<feature type="compositionally biased region" description="Low complexity" evidence="1">
    <location>
        <begin position="90"/>
        <end position="105"/>
    </location>
</feature>
<organism evidence="2 3">
    <name type="scientific">Patagioenas fasciata monilis</name>
    <dbReference type="NCBI Taxonomy" id="372326"/>
    <lineage>
        <taxon>Eukaryota</taxon>
        <taxon>Metazoa</taxon>
        <taxon>Chordata</taxon>
        <taxon>Craniata</taxon>
        <taxon>Vertebrata</taxon>
        <taxon>Euteleostomi</taxon>
        <taxon>Archelosauria</taxon>
        <taxon>Archosauria</taxon>
        <taxon>Dinosauria</taxon>
        <taxon>Saurischia</taxon>
        <taxon>Theropoda</taxon>
        <taxon>Coelurosauria</taxon>
        <taxon>Aves</taxon>
        <taxon>Neognathae</taxon>
        <taxon>Neoaves</taxon>
        <taxon>Columbimorphae</taxon>
        <taxon>Columbiformes</taxon>
        <taxon>Columbidae</taxon>
        <taxon>Patagioenas</taxon>
    </lineage>
</organism>
<dbReference type="OrthoDB" id="521617at2759"/>
<comment type="caution">
    <text evidence="2">The sequence shown here is derived from an EMBL/GenBank/DDBJ whole genome shotgun (WGS) entry which is preliminary data.</text>
</comment>
<gene>
    <name evidence="2" type="ORF">AV530_017816</name>
</gene>
<accession>A0A1V4JHP7</accession>
<dbReference type="STRING" id="372326.A0A1V4JHP7"/>
<evidence type="ECO:0000313" key="2">
    <source>
        <dbReference type="EMBL" id="OPJ71604.1"/>
    </source>
</evidence>
<feature type="region of interest" description="Disordered" evidence="1">
    <location>
        <begin position="33"/>
        <end position="115"/>
    </location>
</feature>
<sequence>MARCMGTRLSLTSRSAAAAARLTAWTRQPTALRRACNGVRTEITGKPEEPRPDRQTAQEPSQRSNRVPSEGTKLRRGDTGSPQISASREPSPGGATAPGVAAPGQGEEGEGGGGA</sequence>
<feature type="compositionally biased region" description="Polar residues" evidence="1">
    <location>
        <begin position="57"/>
        <end position="67"/>
    </location>
</feature>
<protein>
    <submittedName>
        <fullName evidence="2">Uncharacterized protein</fullName>
    </submittedName>
</protein>
<reference evidence="2 3" key="1">
    <citation type="submission" date="2016-02" db="EMBL/GenBank/DDBJ databases">
        <title>Band-tailed pigeon sequencing and assembly.</title>
        <authorList>
            <person name="Soares A.E."/>
            <person name="Novak B.J."/>
            <person name="Rice E.S."/>
            <person name="O'Connell B."/>
            <person name="Chang D."/>
            <person name="Weber S."/>
            <person name="Shapiro B."/>
        </authorList>
    </citation>
    <scope>NUCLEOTIDE SEQUENCE [LARGE SCALE GENOMIC DNA]</scope>
    <source>
        <strain evidence="2">BTP2013</strain>
        <tissue evidence="2">Blood</tissue>
    </source>
</reference>